<dbReference type="PROSITE" id="PS50221">
    <property type="entry name" value="GAIN_B"/>
    <property type="match status" value="1"/>
</dbReference>
<evidence type="ECO:0000256" key="2">
    <source>
        <dbReference type="ARBA" id="ARBA00004442"/>
    </source>
</evidence>
<dbReference type="InParanoid" id="A0A2P6MRP7"/>
<dbReference type="InterPro" id="IPR050198">
    <property type="entry name" value="Non-receptor_tyrosine_kinases"/>
</dbReference>
<keyword evidence="4" id="KW-0964">Secreted</keyword>
<keyword evidence="12" id="KW-0998">Cell outer membrane</keyword>
<dbReference type="InterPro" id="IPR057244">
    <property type="entry name" value="GAIN_B"/>
</dbReference>
<dbReference type="EMBL" id="MDYQ01000465">
    <property type="protein sequence ID" value="PRP74372.1"/>
    <property type="molecule type" value="Genomic_DNA"/>
</dbReference>
<feature type="transmembrane region" description="Helical" evidence="13">
    <location>
        <begin position="1003"/>
        <end position="1027"/>
    </location>
</feature>
<dbReference type="Gene3D" id="2.60.220.50">
    <property type="match status" value="1"/>
</dbReference>
<evidence type="ECO:0000256" key="1">
    <source>
        <dbReference type="ARBA" id="ARBA00004196"/>
    </source>
</evidence>
<evidence type="ECO:0000256" key="3">
    <source>
        <dbReference type="ARBA" id="ARBA00004613"/>
    </source>
</evidence>
<keyword evidence="6" id="KW-0732">Signal</keyword>
<dbReference type="InterPro" id="IPR000203">
    <property type="entry name" value="GPS"/>
</dbReference>
<dbReference type="SUPFAM" id="SSF81296">
    <property type="entry name" value="E set domains"/>
    <property type="match status" value="1"/>
</dbReference>
<evidence type="ECO:0000259" key="15">
    <source>
        <dbReference type="PROSITE" id="PS50221"/>
    </source>
</evidence>
<protein>
    <submittedName>
        <fullName evidence="16">Uncharacterized protein</fullName>
    </submittedName>
</protein>
<reference evidence="16 17" key="1">
    <citation type="journal article" date="2018" name="Genome Biol. Evol.">
        <title>Multiple Roots of Fruiting Body Formation in Amoebozoa.</title>
        <authorList>
            <person name="Hillmann F."/>
            <person name="Forbes G."/>
            <person name="Novohradska S."/>
            <person name="Ferling I."/>
            <person name="Riege K."/>
            <person name="Groth M."/>
            <person name="Westermann M."/>
            <person name="Marz M."/>
            <person name="Spaller T."/>
            <person name="Winckler T."/>
            <person name="Schaap P."/>
            <person name="Glockner G."/>
        </authorList>
    </citation>
    <scope>NUCLEOTIDE SEQUENCE [LARGE SCALE GENOMIC DNA]</scope>
    <source>
        <strain evidence="16 17">Jena</strain>
    </source>
</reference>
<dbReference type="GO" id="GO:0005576">
    <property type="term" value="C:extracellular region"/>
    <property type="evidence" value="ECO:0007669"/>
    <property type="project" value="UniProtKB-SubCell"/>
</dbReference>
<name>A0A2P6MRP7_9EUKA</name>
<dbReference type="PROSITE" id="PS50011">
    <property type="entry name" value="PROTEIN_KINASE_DOM"/>
    <property type="match status" value="1"/>
</dbReference>
<dbReference type="Pfam" id="PF02415">
    <property type="entry name" value="Chlam_PMP"/>
    <property type="match status" value="1"/>
</dbReference>
<dbReference type="SUPFAM" id="SSF56112">
    <property type="entry name" value="Protein kinase-like (PK-like)"/>
    <property type="match status" value="1"/>
</dbReference>
<dbReference type="GO" id="GO:0004672">
    <property type="term" value="F:protein kinase activity"/>
    <property type="evidence" value="ECO:0007669"/>
    <property type="project" value="InterPro"/>
</dbReference>
<evidence type="ECO:0000256" key="13">
    <source>
        <dbReference type="SAM" id="Phobius"/>
    </source>
</evidence>
<dbReference type="NCBIfam" id="TIGR01376">
    <property type="entry name" value="POMP_repeat"/>
    <property type="match status" value="2"/>
</dbReference>
<keyword evidence="11" id="KW-1015">Disulfide bond</keyword>
<keyword evidence="10 13" id="KW-0472">Membrane</keyword>
<keyword evidence="17" id="KW-1185">Reference proteome</keyword>
<evidence type="ECO:0000259" key="14">
    <source>
        <dbReference type="PROSITE" id="PS50011"/>
    </source>
</evidence>
<dbReference type="InterPro" id="IPR011009">
    <property type="entry name" value="Kinase-like_dom_sf"/>
</dbReference>
<accession>A0A2P6MRP7</accession>
<evidence type="ECO:0000256" key="11">
    <source>
        <dbReference type="ARBA" id="ARBA00023157"/>
    </source>
</evidence>
<dbReference type="Proteomes" id="UP000241769">
    <property type="component" value="Unassembled WGS sequence"/>
</dbReference>
<feature type="domain" description="GAIN-B" evidence="15">
    <location>
        <begin position="839"/>
        <end position="996"/>
    </location>
</feature>
<comment type="subcellular location">
    <subcellularLocation>
        <location evidence="1">Cell envelope</location>
    </subcellularLocation>
    <subcellularLocation>
        <location evidence="2">Cell outer membrane</location>
    </subcellularLocation>
    <subcellularLocation>
        <location evidence="3">Secreted</location>
    </subcellularLocation>
</comment>
<dbReference type="PANTHER" id="PTHR24418">
    <property type="entry name" value="TYROSINE-PROTEIN KINASE"/>
    <property type="match status" value="1"/>
</dbReference>
<proteinExistence type="predicted"/>
<keyword evidence="9 13" id="KW-1133">Transmembrane helix</keyword>
<evidence type="ECO:0000256" key="7">
    <source>
        <dbReference type="ARBA" id="ARBA00022741"/>
    </source>
</evidence>
<dbReference type="InterPro" id="IPR014756">
    <property type="entry name" value="Ig_E-set"/>
</dbReference>
<evidence type="ECO:0000256" key="12">
    <source>
        <dbReference type="ARBA" id="ARBA00023237"/>
    </source>
</evidence>
<evidence type="ECO:0000256" key="6">
    <source>
        <dbReference type="ARBA" id="ARBA00022729"/>
    </source>
</evidence>
<evidence type="ECO:0000256" key="4">
    <source>
        <dbReference type="ARBA" id="ARBA00022525"/>
    </source>
</evidence>
<dbReference type="InterPro" id="IPR046338">
    <property type="entry name" value="GAIN_dom_sf"/>
</dbReference>
<feature type="domain" description="Protein kinase" evidence="14">
    <location>
        <begin position="1024"/>
        <end position="1371"/>
    </location>
</feature>
<evidence type="ECO:0000313" key="16">
    <source>
        <dbReference type="EMBL" id="PRP74372.1"/>
    </source>
</evidence>
<dbReference type="InterPro" id="IPR001245">
    <property type="entry name" value="Ser-Thr/Tyr_kinase_cat_dom"/>
</dbReference>
<evidence type="ECO:0000256" key="10">
    <source>
        <dbReference type="ARBA" id="ARBA00023136"/>
    </source>
</evidence>
<evidence type="ECO:0000256" key="8">
    <source>
        <dbReference type="ARBA" id="ARBA00022840"/>
    </source>
</evidence>
<comment type="caution">
    <text evidence="16">The sequence shown here is derived from an EMBL/GenBank/DDBJ whole genome shotgun (WGS) entry which is preliminary data.</text>
</comment>
<dbReference type="InterPro" id="IPR003368">
    <property type="entry name" value="POMP_repeat"/>
</dbReference>
<dbReference type="InterPro" id="IPR000719">
    <property type="entry name" value="Prot_kinase_dom"/>
</dbReference>
<dbReference type="SMART" id="SM00303">
    <property type="entry name" value="GPS"/>
    <property type="match status" value="1"/>
</dbReference>
<keyword evidence="8" id="KW-0067">ATP-binding</keyword>
<dbReference type="Gene3D" id="1.10.510.10">
    <property type="entry name" value="Transferase(Phosphotransferase) domain 1"/>
    <property type="match status" value="1"/>
</dbReference>
<dbReference type="GO" id="GO:0005524">
    <property type="term" value="F:ATP binding"/>
    <property type="evidence" value="ECO:0007669"/>
    <property type="project" value="UniProtKB-KW"/>
</dbReference>
<dbReference type="OrthoDB" id="1668230at2759"/>
<keyword evidence="7" id="KW-0547">Nucleotide-binding</keyword>
<dbReference type="Pfam" id="PF07714">
    <property type="entry name" value="PK_Tyr_Ser-Thr"/>
    <property type="match status" value="1"/>
</dbReference>
<evidence type="ECO:0000256" key="9">
    <source>
        <dbReference type="ARBA" id="ARBA00022989"/>
    </source>
</evidence>
<evidence type="ECO:0000256" key="5">
    <source>
        <dbReference type="ARBA" id="ARBA00022692"/>
    </source>
</evidence>
<keyword evidence="5 13" id="KW-0812">Transmembrane</keyword>
<sequence>MYALGSLSGGQDINTTTGGGTIYWSPCRACSGSHCSFYNTTAIYISNKAPQPLGSTDGSTMYAAGKRLPVGVMMDDLSLDPNPPNPSFKLQLSLNCSYWFGTPFLTGIGPFLRPFTDAGGTLYLLGGNFGNSTQIYVDSTPCTSPSASSDNTVLQCTLPAGSRLSQGNVYVYGSTVSRNLTLPYWSVNYVTAAWDSTLGLWNTTTFLRSLYTFSSDLLDDDRMVIVNVGGTNFTLPVCDYFNVSDVSFQQVINMSTSACPSVNIYLNDFTAIQVSRASRHGHLRVKVMVLPSGIHWNITGGSSVIVTNLNLSVNGSATFNNIAFGENISAGEGSSTSFISCNFASGARLDMKGGVTMRGGWGSNFSIIVSGGNLTMVGFRAYGGTNLRLLDSVPIIITNSSFSYSRGDFGGAIHARGNEANVAGGAIYVQEGNLTVDECRFTSNASPFGGAINSDRSTTSITESFFLSNKAMMGGAYADGSMCTRNCSLSHPVSQDIILTSYCNINNTVFQSNQAQSEGGAIYSMEDSVIKVIGCRFDSNVANASGGAISATNSTLEINYCNFSLNIASIWGGAIYTDRSRFLSLVTIVFEGNTGMISDQAVYAENPRAYSIRQLNFSFIYQQGCLRFNDQLNPTILYISQECPTGPIISICPMPFTLPLSVNDGYTSVNVGWPTILGGPCDSSTVGHICTNCFQRLLLRNMSYFEMYVKGMISSTAPVKASECLGVDLEEISSSLNGINYTSHCPLFTTAMTLVGETNAFPDCFVSSSPLSSILSGPNLTIPANSTQLFNFVNAVGNFLERSVDNGTVSVPLFFQFVEQVTGAVLRNSSVNQFSVSSPSLGISARREVIDGSQNVSLQINGSSSILPGPVLSTALQRGGLTIDVPVVSLLTSFKTNPFRSIRSQDIYSNVMGLSVYAEGNRLKVNGTERTISIDMMNARMPPTDYELVCLHWDEVAKNWSTDGCSLFPRNFGYSCVCSHLTNFTLGIQPVIQPSTTQDHTKLIAIIAGVVGGLLLLFVLIVVILLVRRKSKGEYSLSMDVIERIPHDQIRFDEKIYKSDRSIIYKGVYGLSQVTMKRYVSTETSTRVMSVIMKLHHPNILQFLGMFDDEMKRMWLVLEYTPQGTIENYLRDHTLKEEQVVKTCADVASALYYLEENGLVLHSPVSISTVLVQSSREGEIIPKLSDFSHAVYDSNKLDRVNAKSFGFFLWEMQHKETAPSRDEPHSGFKWSKDIYTDLAEACLSDFSSDRPRMSSISSSLKEKCINRYSIMGLEPKAPNQAPVALPEPSNASFVSVEILWSLFLTGWIPFGDRCVACPEDILVPLICSTFPSPVRESAVTFELTPSKVPSEKEKRPSPLRGRVTCNERSWSSIPYGTQRVSKKAAPERAKGDVANRIFKINHLFLDPIVSARCAVKVPLIEATVVLTTTSTLQSTPVKLTGIAHSKVCWASDAAKGNNFFKICINVPQLKLLSSAAQICATWQS</sequence>
<gene>
    <name evidence="16" type="ORF">PROFUN_16260</name>
</gene>
<evidence type="ECO:0000313" key="17">
    <source>
        <dbReference type="Proteomes" id="UP000241769"/>
    </source>
</evidence>
<organism evidence="16 17">
    <name type="scientific">Planoprotostelium fungivorum</name>
    <dbReference type="NCBI Taxonomy" id="1890364"/>
    <lineage>
        <taxon>Eukaryota</taxon>
        <taxon>Amoebozoa</taxon>
        <taxon>Evosea</taxon>
        <taxon>Variosea</taxon>
        <taxon>Cavosteliida</taxon>
        <taxon>Cavosteliaceae</taxon>
        <taxon>Planoprotostelium</taxon>
    </lineage>
</organism>
<dbReference type="Pfam" id="PF01825">
    <property type="entry name" value="GPS"/>
    <property type="match status" value="1"/>
</dbReference>